<dbReference type="InterPro" id="IPR012505">
    <property type="entry name" value="YbbR"/>
</dbReference>
<accession>A0A0G0W798</accession>
<name>A0A0G0W798_UNCC2</name>
<dbReference type="PANTHER" id="PTHR37804:SF1">
    <property type="entry name" value="CDAA REGULATORY PROTEIN CDAR"/>
    <property type="match status" value="1"/>
</dbReference>
<dbReference type="Pfam" id="PF07949">
    <property type="entry name" value="YbbR"/>
    <property type="match status" value="2"/>
</dbReference>
<dbReference type="PANTHER" id="PTHR37804">
    <property type="entry name" value="CDAA REGULATORY PROTEIN CDAR"/>
    <property type="match status" value="1"/>
</dbReference>
<reference evidence="1 2" key="1">
    <citation type="journal article" date="2015" name="Nature">
        <title>rRNA introns, odd ribosomes, and small enigmatic genomes across a large radiation of phyla.</title>
        <authorList>
            <person name="Brown C.T."/>
            <person name="Hug L.A."/>
            <person name="Thomas B.C."/>
            <person name="Sharon I."/>
            <person name="Castelle C.J."/>
            <person name="Singh A."/>
            <person name="Wilkins M.J."/>
            <person name="Williams K.H."/>
            <person name="Banfield J.F."/>
        </authorList>
    </citation>
    <scope>NUCLEOTIDE SEQUENCE [LARGE SCALE GENOMIC DNA]</scope>
</reference>
<dbReference type="AlphaFoldDB" id="A0A0G0W798"/>
<comment type="caution">
    <text evidence="1">The sequence shown here is derived from an EMBL/GenBank/DDBJ whole genome shotgun (WGS) entry which is preliminary data.</text>
</comment>
<dbReference type="Proteomes" id="UP000033869">
    <property type="component" value="Unassembled WGS sequence"/>
</dbReference>
<evidence type="ECO:0000313" key="2">
    <source>
        <dbReference type="Proteomes" id="UP000033869"/>
    </source>
</evidence>
<dbReference type="EMBL" id="LCBL01000004">
    <property type="protein sequence ID" value="KKS08869.1"/>
    <property type="molecule type" value="Genomic_DNA"/>
</dbReference>
<dbReference type="Gene3D" id="2.170.120.30">
    <property type="match status" value="2"/>
</dbReference>
<evidence type="ECO:0000313" key="1">
    <source>
        <dbReference type="EMBL" id="KKS08869.1"/>
    </source>
</evidence>
<protein>
    <submittedName>
        <fullName evidence="1">YbbR family protein</fullName>
    </submittedName>
</protein>
<organism evidence="1 2">
    <name type="scientific">candidate division CPR2 bacterium GW2011_GWC1_41_48</name>
    <dbReference type="NCBI Taxonomy" id="1618344"/>
    <lineage>
        <taxon>Bacteria</taxon>
        <taxon>Bacteria division CPR2</taxon>
    </lineage>
</organism>
<proteinExistence type="predicted"/>
<sequence>MKYITNNFFAKFMSLVLAFCFWIFVTAVDMRLGFFPKDVSVDVKNIQTGLAVAEDPGNVKIKIKAPMSVYSKLNSDNFDVFVDASAIKSGGAEHVDIKVISKDPSVQILGTEPQNVLLKLEDEETKKIPIVLKTKGDPSGDYRSGEGEVKTKDVEVLGAPSKIKQINEVAAFVELKGNEKGNIDGEVPVIAFDETDNPIRFLKFNPEKTPVYLPILPKVESKTVGIKVKLKGETAKGYWVNKVRIDPPIVAIKGELEKIKNIEFVETAEIDLANSNKNIMDRVKLTLPDKVTLVENLDKVSVQIFVADLDSAKTVTPSINFKKANPKLKAEILTMTAVTLTGSQASLTPITSENVILNIDLSSYQVAGEHKIQVSKDMVIKPGDVEVSKVLPEIITVKLTEIQETLAQ</sequence>
<dbReference type="Gene3D" id="2.170.120.40">
    <property type="entry name" value="YbbR-like domain"/>
    <property type="match status" value="2"/>
</dbReference>
<dbReference type="InterPro" id="IPR053154">
    <property type="entry name" value="c-di-AMP_regulator"/>
</dbReference>
<gene>
    <name evidence="1" type="ORF">UU65_C0004G0080</name>
</gene>